<dbReference type="Pfam" id="PF13671">
    <property type="entry name" value="AAA_33"/>
    <property type="match status" value="1"/>
</dbReference>
<evidence type="ECO:0000313" key="1">
    <source>
        <dbReference type="EMBL" id="KJK48010.1"/>
    </source>
</evidence>
<dbReference type="AlphaFoldDB" id="A0A0F0GXL1"/>
<dbReference type="Gene3D" id="3.40.50.300">
    <property type="entry name" value="P-loop containing nucleotide triphosphate hydrolases"/>
    <property type="match status" value="1"/>
</dbReference>
<dbReference type="Proteomes" id="UP000033393">
    <property type="component" value="Unassembled WGS sequence"/>
</dbReference>
<name>A0A0F0GXL1_LENAE</name>
<dbReference type="SUPFAM" id="SSF52540">
    <property type="entry name" value="P-loop containing nucleoside triphosphate hydrolases"/>
    <property type="match status" value="1"/>
</dbReference>
<gene>
    <name evidence="1" type="ORF">UK23_18345</name>
</gene>
<protein>
    <recommendedName>
        <fullName evidence="3">(d)CMP kinase</fullName>
    </recommendedName>
</protein>
<evidence type="ECO:0000313" key="2">
    <source>
        <dbReference type="Proteomes" id="UP000033393"/>
    </source>
</evidence>
<comment type="caution">
    <text evidence="1">The sequence shown here is derived from an EMBL/GenBank/DDBJ whole genome shotgun (WGS) entry which is preliminary data.</text>
</comment>
<dbReference type="InterPro" id="IPR027417">
    <property type="entry name" value="P-loop_NTPase"/>
</dbReference>
<organism evidence="1 2">
    <name type="scientific">Lentzea aerocolonigenes</name>
    <name type="common">Lechevalieria aerocolonigenes</name>
    <name type="synonym">Saccharothrix aerocolonigenes</name>
    <dbReference type="NCBI Taxonomy" id="68170"/>
    <lineage>
        <taxon>Bacteria</taxon>
        <taxon>Bacillati</taxon>
        <taxon>Actinomycetota</taxon>
        <taxon>Actinomycetes</taxon>
        <taxon>Pseudonocardiales</taxon>
        <taxon>Pseudonocardiaceae</taxon>
        <taxon>Lentzea</taxon>
    </lineage>
</organism>
<proteinExistence type="predicted"/>
<accession>A0A0F0GXL1</accession>
<dbReference type="STRING" id="68170.GCA_000974445_09751"/>
<evidence type="ECO:0008006" key="3">
    <source>
        <dbReference type="Google" id="ProtNLM"/>
    </source>
</evidence>
<keyword evidence="2" id="KW-1185">Reference proteome</keyword>
<dbReference type="EMBL" id="JYJG01000119">
    <property type="protein sequence ID" value="KJK48010.1"/>
    <property type="molecule type" value="Genomic_DNA"/>
</dbReference>
<dbReference type="PATRIC" id="fig|68170.10.peg.4570"/>
<reference evidence="1 2" key="1">
    <citation type="submission" date="2015-02" db="EMBL/GenBank/DDBJ databases">
        <authorList>
            <person name="Ju K.-S."/>
            <person name="Doroghazi J.R."/>
            <person name="Metcalf W."/>
        </authorList>
    </citation>
    <scope>NUCLEOTIDE SEQUENCE [LARGE SCALE GENOMIC DNA]</scope>
    <source>
        <strain evidence="1 2">NRRL B-16140</strain>
    </source>
</reference>
<sequence>MWSPEHVNSAPPRLGDTRLVAVDGPTGAGKSTFAENLAGQLGAQLIKTDHFATWEDPTTLWWPKLTRVLDAIENGQEARYRLTDWSAGFPREDEGQEVTVHPQRTIILEGFSSARKAIAHQLSLAIFIEHGDERQRLERVVARDGERHRHHFILWQQYERGWFAVDETRARADYVVTSS</sequence>